<dbReference type="PIRSF" id="PIRSF005378">
    <property type="entry name" value="RNA3'_term_phos_cycl_euk"/>
    <property type="match status" value="1"/>
</dbReference>
<dbReference type="PANTHER" id="PTHR11096:SF0">
    <property type="entry name" value="RNA 3'-TERMINAL PHOSPHATE CYCLASE"/>
    <property type="match status" value="1"/>
</dbReference>
<sequence>MDLVEINGSMGEGGGQILRYSLSLSALTLKPVRVFNIRAKRDNPGLRPQHLTAVKALAMLTNASVRGDYVGSMEIVFEPKERLSGCFKLDIGTAGSISLVIQAILPELVFSDRDSRLEITGGTDVAWSPPIDYMRFVFKHNLSLIGIDIDIDLRRRGHYPRGGGVVVVYVKPVKDYINSINIVESKGVLNIKGLSHAVKLPRHVAERQASSALKYIEEKLGLKPVIDIESYPLDKDPHLGPGSGIVLYSDTKSGTRLGSDSLGERGKRAEDVGLEAAEKLVSTINTGMAFDKHMGDMFIPYLFLARGESCIGVSEITLHTLTAISVARKFMPDVEVNVVGEEGSPGKICVKSTGFKP</sequence>
<comment type="catalytic activity">
    <reaction evidence="7">
        <text>a 3'-end 3'-phospho-ribonucleotide-RNA + ATP = a 3'-end 2',3'-cyclophospho-ribonucleotide-RNA + AMP + diphosphate</text>
        <dbReference type="Rhea" id="RHEA:23976"/>
        <dbReference type="Rhea" id="RHEA-COMP:10463"/>
        <dbReference type="Rhea" id="RHEA-COMP:10464"/>
        <dbReference type="ChEBI" id="CHEBI:30616"/>
        <dbReference type="ChEBI" id="CHEBI:33019"/>
        <dbReference type="ChEBI" id="CHEBI:83062"/>
        <dbReference type="ChEBI" id="CHEBI:83064"/>
        <dbReference type="ChEBI" id="CHEBI:456215"/>
        <dbReference type="EC" id="6.5.1.4"/>
    </reaction>
</comment>
<dbReference type="InterPro" id="IPR017770">
    <property type="entry name" value="RNA3'_term_phos_cyc_type_1"/>
</dbReference>
<dbReference type="PANTHER" id="PTHR11096">
    <property type="entry name" value="RNA 3' TERMINAL PHOSPHATE CYCLASE"/>
    <property type="match status" value="1"/>
</dbReference>
<proteinExistence type="inferred from homology"/>
<dbReference type="Gene3D" id="3.30.360.20">
    <property type="entry name" value="RNA 3'-terminal phosphate cyclase, insert domain"/>
    <property type="match status" value="1"/>
</dbReference>
<dbReference type="HAMAP" id="MF_00200">
    <property type="entry name" value="RTC"/>
    <property type="match status" value="1"/>
</dbReference>
<dbReference type="SUPFAM" id="SSF52913">
    <property type="entry name" value="RNA 3'-terminal phosphate cyclase, RPTC, insert domain"/>
    <property type="match status" value="1"/>
</dbReference>
<evidence type="ECO:0000256" key="5">
    <source>
        <dbReference type="ARBA" id="ARBA00022741"/>
    </source>
</evidence>
<dbReference type="InterPro" id="IPR000228">
    <property type="entry name" value="RNA3'_term_phos_cyc"/>
</dbReference>
<dbReference type="InterPro" id="IPR020719">
    <property type="entry name" value="RNA3'_term_phos_cycl-like_CS"/>
</dbReference>
<evidence type="ECO:0000259" key="9">
    <source>
        <dbReference type="Pfam" id="PF01137"/>
    </source>
</evidence>
<comment type="function">
    <text evidence="7">Catalyzes the conversion of 3'-phosphate to a 2',3'-cyclic phosphodiester at the end of RNA. The mechanism of action of the enzyme occurs in 3 steps: (A) adenylation of the enzyme by ATP; (B) transfer of adenylate to an RNA-N3'P to produce RNA-N3'PP5'A; (C) and attack of the adjacent 2'-hydroxyl on the 3'-phosphorus in the diester linkage to produce the cyclic end product. The biological role of this enzyme is unknown but it is likely to function in some aspects of cellular RNA processing.</text>
</comment>
<feature type="active site" description="Tele-AMP-histidine intermediate" evidence="7">
    <location>
        <position position="319"/>
    </location>
</feature>
<dbReference type="EC" id="6.5.1.4" evidence="7 8"/>
<dbReference type="Pfam" id="PF05189">
    <property type="entry name" value="RTC_insert"/>
    <property type="match status" value="1"/>
</dbReference>
<comment type="caution">
    <text evidence="7">Lacks conserved residue(s) required for the propagation of feature annotation.</text>
</comment>
<feature type="domain" description="RNA 3'-terminal phosphate cyclase" evidence="9">
    <location>
        <begin position="10"/>
        <end position="332"/>
    </location>
</feature>
<comment type="similarity">
    <text evidence="1 7">Belongs to the RNA 3'-terminal cyclase family. Type 1 subfamily.</text>
</comment>
<evidence type="ECO:0000256" key="3">
    <source>
        <dbReference type="ARBA" id="ARBA00022490"/>
    </source>
</evidence>
<evidence type="ECO:0000256" key="4">
    <source>
        <dbReference type="ARBA" id="ARBA00022598"/>
    </source>
</evidence>
<gene>
    <name evidence="7" type="primary">rtcA</name>
    <name evidence="12" type="ORF">ENT92_01945</name>
    <name evidence="11" type="ORF">ENU14_04950</name>
</gene>
<reference evidence="11" key="1">
    <citation type="journal article" date="2020" name="mSystems">
        <title>Genome- and Community-Level Interaction Insights into Carbon Utilization and Element Cycling Functions of Hydrothermarchaeota in Hydrothermal Sediment.</title>
        <authorList>
            <person name="Zhou Z."/>
            <person name="Liu Y."/>
            <person name="Xu W."/>
            <person name="Pan J."/>
            <person name="Luo Z.H."/>
            <person name="Li M."/>
        </authorList>
    </citation>
    <scope>NUCLEOTIDE SEQUENCE [LARGE SCALE GENOMIC DNA]</scope>
    <source>
        <strain evidence="12">SpSt-622</strain>
        <strain evidence="11">SpSt-642</strain>
    </source>
</reference>
<evidence type="ECO:0000313" key="12">
    <source>
        <dbReference type="EMBL" id="HGU64964.1"/>
    </source>
</evidence>
<dbReference type="Pfam" id="PF01137">
    <property type="entry name" value="RTC"/>
    <property type="match status" value="1"/>
</dbReference>
<keyword evidence="3 7" id="KW-0963">Cytoplasm</keyword>
<keyword evidence="5 7" id="KW-0547">Nucleotide-binding</keyword>
<organism evidence="11">
    <name type="scientific">Staphylothermus marinus</name>
    <dbReference type="NCBI Taxonomy" id="2280"/>
    <lineage>
        <taxon>Archaea</taxon>
        <taxon>Thermoproteota</taxon>
        <taxon>Thermoprotei</taxon>
        <taxon>Desulfurococcales</taxon>
        <taxon>Desulfurococcaceae</taxon>
        <taxon>Staphylothermus</taxon>
    </lineage>
</organism>
<dbReference type="PROSITE" id="PS01287">
    <property type="entry name" value="RTC"/>
    <property type="match status" value="1"/>
</dbReference>
<evidence type="ECO:0000259" key="10">
    <source>
        <dbReference type="Pfam" id="PF05189"/>
    </source>
</evidence>
<evidence type="ECO:0000256" key="1">
    <source>
        <dbReference type="ARBA" id="ARBA00009206"/>
    </source>
</evidence>
<dbReference type="InterPro" id="IPR037136">
    <property type="entry name" value="RNA3'_phos_cyclase_dom_sf"/>
</dbReference>
<dbReference type="EMBL" id="DTAN01000077">
    <property type="protein sequence ID" value="HGU64964.1"/>
    <property type="molecule type" value="Genomic_DNA"/>
</dbReference>
<dbReference type="Gene3D" id="3.65.10.20">
    <property type="entry name" value="RNA 3'-terminal phosphate cyclase domain"/>
    <property type="match status" value="1"/>
</dbReference>
<comment type="subcellular location">
    <subcellularLocation>
        <location evidence="7">Cytoplasm</location>
    </subcellularLocation>
</comment>
<evidence type="ECO:0000313" key="11">
    <source>
        <dbReference type="EMBL" id="HGM58913.1"/>
    </source>
</evidence>
<feature type="domain" description="RNA 3'-terminal phosphate cyclase insert" evidence="10">
    <location>
        <begin position="187"/>
        <end position="284"/>
    </location>
</feature>
<dbReference type="GO" id="GO:0003963">
    <property type="term" value="F:RNA-3'-phosphate cyclase activity"/>
    <property type="evidence" value="ECO:0007669"/>
    <property type="project" value="UniProtKB-UniRule"/>
</dbReference>
<evidence type="ECO:0000256" key="7">
    <source>
        <dbReference type="HAMAP-Rule" id="MF_00200"/>
    </source>
</evidence>
<evidence type="ECO:0000256" key="6">
    <source>
        <dbReference type="ARBA" id="ARBA00022840"/>
    </source>
</evidence>
<protein>
    <recommendedName>
        <fullName evidence="2 7">RNA 3'-terminal phosphate cyclase</fullName>
        <shortName evidence="7">RNA cyclase</shortName>
        <shortName evidence="7">RNA-3'-phosphate cyclase</shortName>
        <ecNumber evidence="7 8">6.5.1.4</ecNumber>
    </recommendedName>
</protein>
<feature type="binding site" evidence="7">
    <location>
        <position position="102"/>
    </location>
    <ligand>
        <name>ATP</name>
        <dbReference type="ChEBI" id="CHEBI:30616"/>
    </ligand>
</feature>
<dbReference type="NCBIfam" id="TIGR03399">
    <property type="entry name" value="RNA_3prim_cycl"/>
    <property type="match status" value="1"/>
</dbReference>
<dbReference type="SUPFAM" id="SSF55205">
    <property type="entry name" value="EPT/RTPC-like"/>
    <property type="match status" value="1"/>
</dbReference>
<dbReference type="EMBL" id="DTBJ01000038">
    <property type="protein sequence ID" value="HGM58913.1"/>
    <property type="molecule type" value="Genomic_DNA"/>
</dbReference>
<evidence type="ECO:0000256" key="2">
    <source>
        <dbReference type="ARBA" id="ARBA00021428"/>
    </source>
</evidence>
<dbReference type="GO" id="GO:0005524">
    <property type="term" value="F:ATP binding"/>
    <property type="evidence" value="ECO:0007669"/>
    <property type="project" value="UniProtKB-KW"/>
</dbReference>
<dbReference type="GO" id="GO:0005737">
    <property type="term" value="C:cytoplasm"/>
    <property type="evidence" value="ECO:0007669"/>
    <property type="project" value="UniProtKB-SubCell"/>
</dbReference>
<dbReference type="InterPro" id="IPR023797">
    <property type="entry name" value="RNA3'_phos_cyclase_dom"/>
</dbReference>
<keyword evidence="6 7" id="KW-0067">ATP-binding</keyword>
<dbReference type="GO" id="GO:0006396">
    <property type="term" value="P:RNA processing"/>
    <property type="evidence" value="ECO:0007669"/>
    <property type="project" value="UniProtKB-UniRule"/>
</dbReference>
<dbReference type="AlphaFoldDB" id="A0A7C4DAH3"/>
<keyword evidence="4 7" id="KW-0436">Ligase</keyword>
<dbReference type="InterPro" id="IPR036553">
    <property type="entry name" value="RPTC_insert"/>
</dbReference>
<dbReference type="InterPro" id="IPR013792">
    <property type="entry name" value="RNA3'P_cycl/enolpyr_Trfase_a/b"/>
</dbReference>
<name>A0A7C4DAH3_STAMA</name>
<evidence type="ECO:0000256" key="8">
    <source>
        <dbReference type="NCBIfam" id="TIGR03399"/>
    </source>
</evidence>
<comment type="caution">
    <text evidence="11">The sequence shown here is derived from an EMBL/GenBank/DDBJ whole genome shotgun (WGS) entry which is preliminary data.</text>
</comment>
<dbReference type="InterPro" id="IPR013791">
    <property type="entry name" value="RNA3'-term_phos_cycl_insert"/>
</dbReference>
<dbReference type="FunFam" id="3.30.360.20:FF:000002">
    <property type="entry name" value="RNA terminal phosphate cyclase-like 1"/>
    <property type="match status" value="1"/>
</dbReference>
<accession>A0A7C4DAH3</accession>